<evidence type="ECO:0000313" key="1">
    <source>
        <dbReference type="EMBL" id="KAF2850326.1"/>
    </source>
</evidence>
<keyword evidence="2" id="KW-1185">Reference proteome</keyword>
<reference evidence="1" key="1">
    <citation type="submission" date="2020-01" db="EMBL/GenBank/DDBJ databases">
        <authorList>
            <consortium name="DOE Joint Genome Institute"/>
            <person name="Haridas S."/>
            <person name="Albert R."/>
            <person name="Binder M."/>
            <person name="Bloem J."/>
            <person name="Labutti K."/>
            <person name="Salamov A."/>
            <person name="Andreopoulos B."/>
            <person name="Baker S.E."/>
            <person name="Barry K."/>
            <person name="Bills G."/>
            <person name="Bluhm B.H."/>
            <person name="Cannon C."/>
            <person name="Castanera R."/>
            <person name="Culley D.E."/>
            <person name="Daum C."/>
            <person name="Ezra D."/>
            <person name="Gonzalez J.B."/>
            <person name="Henrissat B."/>
            <person name="Kuo A."/>
            <person name="Liang C."/>
            <person name="Lipzen A."/>
            <person name="Lutzoni F."/>
            <person name="Magnuson J."/>
            <person name="Mondo S."/>
            <person name="Nolan M."/>
            <person name="Ohm R."/>
            <person name="Pangilinan J."/>
            <person name="Park H.-J."/>
            <person name="Ramirez L."/>
            <person name="Alfaro M."/>
            <person name="Sun H."/>
            <person name="Tritt A."/>
            <person name="Yoshinaga Y."/>
            <person name="Zwiers L.-H."/>
            <person name="Turgeon B.G."/>
            <person name="Goodwin S.B."/>
            <person name="Spatafora J.W."/>
            <person name="Crous P.W."/>
            <person name="Grigoriev I.V."/>
        </authorList>
    </citation>
    <scope>NUCLEOTIDE SEQUENCE</scope>
    <source>
        <strain evidence="1">IPT5</strain>
    </source>
</reference>
<protein>
    <submittedName>
        <fullName evidence="1">Uncharacterized protein</fullName>
    </submittedName>
</protein>
<dbReference type="EMBL" id="MU006307">
    <property type="protein sequence ID" value="KAF2850326.1"/>
    <property type="molecule type" value="Genomic_DNA"/>
</dbReference>
<accession>A0A6A7B462</accession>
<gene>
    <name evidence="1" type="ORF">T440DRAFT_518422</name>
</gene>
<sequence>MKTELLEADAIELENEPDSVELEIDADARELEIDADPVELEIDADPVELDIDADVVGLEIAANSVELVDADSAGLALNAVDNTGLGREGALHILQVEHFPLAPGQVREVAGVQLLWYGKCLQTSGETEGDATLVEDVTDLETILLLLKDSDSEAEAEFMLETTVLLEMILELDDETTTAREETLTVAEVADPDTEAPLEETPPEPGHTFRKALSKVAVSELAVEVFQTTEDDDNVAEFEAVDNVATLDDIAIVDDFEGVADSEVVGNFVVVDDFEAVDDCEGVTDLEIVEDFEGVTDFETLENFEAVDDFATEEDFAMEEDELRVEDCPAFVEEVIVSHLP</sequence>
<organism evidence="1 2">
    <name type="scientific">Plenodomus tracheiphilus IPT5</name>
    <dbReference type="NCBI Taxonomy" id="1408161"/>
    <lineage>
        <taxon>Eukaryota</taxon>
        <taxon>Fungi</taxon>
        <taxon>Dikarya</taxon>
        <taxon>Ascomycota</taxon>
        <taxon>Pezizomycotina</taxon>
        <taxon>Dothideomycetes</taxon>
        <taxon>Pleosporomycetidae</taxon>
        <taxon>Pleosporales</taxon>
        <taxon>Pleosporineae</taxon>
        <taxon>Leptosphaeriaceae</taxon>
        <taxon>Plenodomus</taxon>
    </lineage>
</organism>
<dbReference type="Proteomes" id="UP000799423">
    <property type="component" value="Unassembled WGS sequence"/>
</dbReference>
<dbReference type="AlphaFoldDB" id="A0A6A7B462"/>
<name>A0A6A7B462_9PLEO</name>
<evidence type="ECO:0000313" key="2">
    <source>
        <dbReference type="Proteomes" id="UP000799423"/>
    </source>
</evidence>
<proteinExistence type="predicted"/>